<keyword evidence="2" id="KW-1185">Reference proteome</keyword>
<evidence type="ECO:0000313" key="2">
    <source>
        <dbReference type="Proteomes" id="UP000295023"/>
    </source>
</evidence>
<proteinExistence type="predicted"/>
<dbReference type="AlphaFoldDB" id="A0A4V2WKS5"/>
<evidence type="ECO:0000313" key="1">
    <source>
        <dbReference type="EMBL" id="TCZ59690.1"/>
    </source>
</evidence>
<comment type="caution">
    <text evidence="1">The sequence shown here is derived from an EMBL/GenBank/DDBJ whole genome shotgun (WGS) entry which is preliminary data.</text>
</comment>
<dbReference type="RefSeq" id="WP_132290986.1">
    <property type="nucleotide sequence ID" value="NZ_SKBM01000014.1"/>
</dbReference>
<dbReference type="EMBL" id="SKBM01000014">
    <property type="protein sequence ID" value="TCZ59690.1"/>
    <property type="molecule type" value="Genomic_DNA"/>
</dbReference>
<sequence>MWQSVLALALVLAALAWLLWSMLLPRAVTDRLRRLAGRPFPAAPTGCGTCGGCGSRTAGKTCR</sequence>
<gene>
    <name evidence="1" type="ORF">EXY23_15340</name>
</gene>
<reference evidence="1 2" key="1">
    <citation type="submission" date="2019-03" db="EMBL/GenBank/DDBJ databases">
        <title>Paracraurococcus aquatilis NE82 genome sequence.</title>
        <authorList>
            <person name="Zhao Y."/>
            <person name="Du Z."/>
        </authorList>
    </citation>
    <scope>NUCLEOTIDE SEQUENCE [LARGE SCALE GENOMIC DNA]</scope>
    <source>
        <strain evidence="1 2">NE82</strain>
    </source>
</reference>
<dbReference type="Proteomes" id="UP000295023">
    <property type="component" value="Unassembled WGS sequence"/>
</dbReference>
<organism evidence="1 2">
    <name type="scientific">Roseicella aquatilis</name>
    <dbReference type="NCBI Taxonomy" id="2527868"/>
    <lineage>
        <taxon>Bacteria</taxon>
        <taxon>Pseudomonadati</taxon>
        <taxon>Pseudomonadota</taxon>
        <taxon>Alphaproteobacteria</taxon>
        <taxon>Acetobacterales</taxon>
        <taxon>Roseomonadaceae</taxon>
        <taxon>Roseicella</taxon>
    </lineage>
</organism>
<accession>A0A4V2WKS5</accession>
<evidence type="ECO:0008006" key="3">
    <source>
        <dbReference type="Google" id="ProtNLM"/>
    </source>
</evidence>
<name>A0A4V2WKS5_9PROT</name>
<protein>
    <recommendedName>
        <fullName evidence="3">FeoB-associated Cys-rich membrane protein</fullName>
    </recommendedName>
</protein>